<protein>
    <submittedName>
        <fullName evidence="2">Prophage-related protein</fullName>
    </submittedName>
</protein>
<evidence type="ECO:0000313" key="3">
    <source>
        <dbReference type="Proteomes" id="UP000008963"/>
    </source>
</evidence>
<dbReference type="STRING" id="862908.BMS_0759"/>
<reference evidence="3" key="1">
    <citation type="journal article" date="2013" name="ISME J.">
        <title>A small predatory core genome in the divergent marine Bacteriovorax marinus SJ and the terrestrial Bdellovibrio bacteriovorus.</title>
        <authorList>
            <person name="Crossman L.C."/>
            <person name="Chen H."/>
            <person name="Cerdeno-Tarraga A.M."/>
            <person name="Brooks K."/>
            <person name="Quail M.A."/>
            <person name="Pineiro S.A."/>
            <person name="Hobley L."/>
            <person name="Sockett R.E."/>
            <person name="Bentley S.D."/>
            <person name="Parkhill J."/>
            <person name="Williams H.N."/>
            <person name="Stine O.C."/>
        </authorList>
    </citation>
    <scope>NUCLEOTIDE SEQUENCE [LARGE SCALE GENOMIC DNA]</scope>
    <source>
        <strain evidence="3">ATCC BAA-682 / DSM 15412 / SJ</strain>
    </source>
</reference>
<sequence length="113" mass="12610">MNDDELKIGKVLTALMKKKGITFNKLSDATGVSSSNLKSWSANANPKSWTQLKVVADFFGVDIEYLLFGKSNNELINLEDILTEKIFEGWVKISVEKIASGRPIVKKPSFEDE</sequence>
<dbReference type="InterPro" id="IPR010982">
    <property type="entry name" value="Lambda_DNA-bd_dom_sf"/>
</dbReference>
<keyword evidence="3" id="KW-1185">Reference proteome</keyword>
<dbReference type="PROSITE" id="PS50943">
    <property type="entry name" value="HTH_CROC1"/>
    <property type="match status" value="1"/>
</dbReference>
<dbReference type="OrthoDB" id="72638at2"/>
<evidence type="ECO:0000259" key="1">
    <source>
        <dbReference type="PROSITE" id="PS50943"/>
    </source>
</evidence>
<accession>E1X5U6</accession>
<proteinExistence type="predicted"/>
<dbReference type="SUPFAM" id="SSF47413">
    <property type="entry name" value="lambda repressor-like DNA-binding domains"/>
    <property type="match status" value="1"/>
</dbReference>
<dbReference type="CDD" id="cd00093">
    <property type="entry name" value="HTH_XRE"/>
    <property type="match status" value="1"/>
</dbReference>
<dbReference type="Proteomes" id="UP000008963">
    <property type="component" value="Chromosome"/>
</dbReference>
<dbReference type="Gene3D" id="1.10.260.40">
    <property type="entry name" value="lambda repressor-like DNA-binding domains"/>
    <property type="match status" value="1"/>
</dbReference>
<feature type="domain" description="HTH cro/C1-type" evidence="1">
    <location>
        <begin position="12"/>
        <end position="66"/>
    </location>
</feature>
<organism evidence="2 3">
    <name type="scientific">Halobacteriovorax marinus (strain ATCC BAA-682 / DSM 15412 / SJ)</name>
    <name type="common">Bacteriovorax marinus</name>
    <dbReference type="NCBI Taxonomy" id="862908"/>
    <lineage>
        <taxon>Bacteria</taxon>
        <taxon>Pseudomonadati</taxon>
        <taxon>Bdellovibrionota</taxon>
        <taxon>Bacteriovoracia</taxon>
        <taxon>Bacteriovoracales</taxon>
        <taxon>Halobacteriovoraceae</taxon>
        <taxon>Halobacteriovorax</taxon>
    </lineage>
</organism>
<dbReference type="PATRIC" id="fig|862908.3.peg.729"/>
<dbReference type="EMBL" id="FQ312005">
    <property type="protein sequence ID" value="CBW25663.1"/>
    <property type="molecule type" value="Genomic_DNA"/>
</dbReference>
<dbReference type="KEGG" id="bmx:BMS_0759"/>
<name>E1X5U6_HALMS</name>
<dbReference type="Pfam" id="PF13443">
    <property type="entry name" value="HTH_26"/>
    <property type="match status" value="1"/>
</dbReference>
<dbReference type="AlphaFoldDB" id="E1X5U6"/>
<gene>
    <name evidence="2" type="ordered locus">BMS_0759</name>
</gene>
<evidence type="ECO:0000313" key="2">
    <source>
        <dbReference type="EMBL" id="CBW25663.1"/>
    </source>
</evidence>
<dbReference type="InterPro" id="IPR001387">
    <property type="entry name" value="Cro/C1-type_HTH"/>
</dbReference>
<dbReference type="RefSeq" id="WP_014243448.1">
    <property type="nucleotide sequence ID" value="NC_016620.1"/>
</dbReference>
<dbReference type="HOGENOM" id="CLU_2129967_0_0_7"/>
<dbReference type="GO" id="GO:0003677">
    <property type="term" value="F:DNA binding"/>
    <property type="evidence" value="ECO:0007669"/>
    <property type="project" value="InterPro"/>
</dbReference>